<dbReference type="InterPro" id="IPR050903">
    <property type="entry name" value="Bact_Chemotaxis_MeTrfase"/>
</dbReference>
<dbReference type="EMBL" id="CP126980">
    <property type="protein sequence ID" value="WIM99463.1"/>
    <property type="molecule type" value="Genomic_DNA"/>
</dbReference>
<evidence type="ECO:0000313" key="11">
    <source>
        <dbReference type="Proteomes" id="UP001240150"/>
    </source>
</evidence>
<name>A0ABY8WSB1_9ACTN</name>
<dbReference type="InterPro" id="IPR000780">
    <property type="entry name" value="CheR_MeTrfase"/>
</dbReference>
<feature type="domain" description="CheR-type methyltransferase" evidence="9">
    <location>
        <begin position="1"/>
        <end position="271"/>
    </location>
</feature>
<evidence type="ECO:0000256" key="1">
    <source>
        <dbReference type="ARBA" id="ARBA00001541"/>
    </source>
</evidence>
<dbReference type="Gene3D" id="3.30.450.20">
    <property type="entry name" value="PAS domain"/>
    <property type="match status" value="2"/>
</dbReference>
<dbReference type="GO" id="GO:0008168">
    <property type="term" value="F:methyltransferase activity"/>
    <property type="evidence" value="ECO:0007669"/>
    <property type="project" value="UniProtKB-KW"/>
</dbReference>
<dbReference type="InterPro" id="IPR000014">
    <property type="entry name" value="PAS"/>
</dbReference>
<dbReference type="CDD" id="cd00130">
    <property type="entry name" value="PAS"/>
    <property type="match status" value="2"/>
</dbReference>
<evidence type="ECO:0000313" key="10">
    <source>
        <dbReference type="EMBL" id="WIM99463.1"/>
    </source>
</evidence>
<dbReference type="PANTHER" id="PTHR24422">
    <property type="entry name" value="CHEMOTAXIS PROTEIN METHYLTRANSFERASE"/>
    <property type="match status" value="1"/>
</dbReference>
<dbReference type="Gene3D" id="3.40.50.150">
    <property type="entry name" value="Vaccinia Virus protein VP39"/>
    <property type="match status" value="1"/>
</dbReference>
<dbReference type="Pfam" id="PF03705">
    <property type="entry name" value="CheR_N"/>
    <property type="match status" value="1"/>
</dbReference>
<evidence type="ECO:0000256" key="4">
    <source>
        <dbReference type="ARBA" id="ARBA00022679"/>
    </source>
</evidence>
<evidence type="ECO:0000256" key="6">
    <source>
        <dbReference type="SAM" id="Coils"/>
    </source>
</evidence>
<dbReference type="Proteomes" id="UP001240150">
    <property type="component" value="Chromosome"/>
</dbReference>
<accession>A0ABY8WSB1</accession>
<keyword evidence="6" id="KW-0175">Coiled coil</keyword>
<dbReference type="PROSITE" id="PS50112">
    <property type="entry name" value="PAS"/>
    <property type="match status" value="1"/>
</dbReference>
<dbReference type="SUPFAM" id="SSF53335">
    <property type="entry name" value="S-adenosyl-L-methionine-dependent methyltransferases"/>
    <property type="match status" value="1"/>
</dbReference>
<dbReference type="InterPro" id="IPR013767">
    <property type="entry name" value="PAS_fold"/>
</dbReference>
<protein>
    <recommendedName>
        <fullName evidence="2">protein-glutamate O-methyltransferase</fullName>
        <ecNumber evidence="2">2.1.1.80</ecNumber>
    </recommendedName>
</protein>
<proteinExistence type="predicted"/>
<reference evidence="10 11" key="1">
    <citation type="submission" date="2023-06" db="EMBL/GenBank/DDBJ databases">
        <authorList>
            <person name="Yushchuk O."/>
            <person name="Binda E."/>
            <person name="Ruckert-Reed C."/>
            <person name="Fedorenko V."/>
            <person name="Kalinowski J."/>
            <person name="Marinelli F."/>
        </authorList>
    </citation>
    <scope>NUCLEOTIDE SEQUENCE [LARGE SCALE GENOMIC DNA]</scope>
    <source>
        <strain evidence="10 11">NRRL 3884</strain>
    </source>
</reference>
<dbReference type="SUPFAM" id="SSF47757">
    <property type="entry name" value="Chemotaxis receptor methyltransferase CheR, N-terminal domain"/>
    <property type="match status" value="1"/>
</dbReference>
<dbReference type="Gene3D" id="1.10.155.10">
    <property type="entry name" value="Chemotaxis receptor methyltransferase CheR, N-terminal domain"/>
    <property type="match status" value="1"/>
</dbReference>
<comment type="catalytic activity">
    <reaction evidence="1">
        <text>L-glutamyl-[protein] + S-adenosyl-L-methionine = [protein]-L-glutamate 5-O-methyl ester + S-adenosyl-L-homocysteine</text>
        <dbReference type="Rhea" id="RHEA:24452"/>
        <dbReference type="Rhea" id="RHEA-COMP:10208"/>
        <dbReference type="Rhea" id="RHEA-COMP:10311"/>
        <dbReference type="ChEBI" id="CHEBI:29973"/>
        <dbReference type="ChEBI" id="CHEBI:57856"/>
        <dbReference type="ChEBI" id="CHEBI:59789"/>
        <dbReference type="ChEBI" id="CHEBI:82795"/>
        <dbReference type="EC" id="2.1.1.80"/>
    </reaction>
</comment>
<dbReference type="Pfam" id="PF00989">
    <property type="entry name" value="PAS"/>
    <property type="match status" value="1"/>
</dbReference>
<dbReference type="InterPro" id="IPR022641">
    <property type="entry name" value="CheR_N"/>
</dbReference>
<dbReference type="GO" id="GO:0032259">
    <property type="term" value="P:methylation"/>
    <property type="evidence" value="ECO:0007669"/>
    <property type="project" value="UniProtKB-KW"/>
</dbReference>
<sequence length="610" mass="67900">MDEVDGQFEALLTYVKEARGFDFTGYKRSSLVRRVNRRMSQVPVTGFAEYLDFLQVHPDEFTALFNTILINVTGFFRDPEAWERLRTGVLIPLVAAKPPADPIRVWSAGCASGQEACTLAMMLAEILGPEQFRARVKIYATDVDEEQLAEARYASYRARDVTDVPPELLERYFEPIGTRYVFRKDLRRSVIYGRNDLVQDAPISRVDLLTCRNTLMYFNAETQARILGRFHFALTEVGTLFLGKAEMLLSHSSLFQPIDLKRRIFRKVSRGAPAGAPPRADQPPIAHPAEPAGLDRVRNAALMAAPAAQIVVTEDGLIALSNLRAETLFGVSSRDVGRPLRDLEVSYRPVELRRYIEQAQAERRPVRITGVEYPCGTGTTLHLDIQVNPLVDVDSLLGVGVVFQDVTAAKQLRDELERANRELAAAYEELQSTNEELATTNEELQSTVEELETTNEELQSTNEELETMNEELQSTNDELQGINEQLRRSTAELDGANGFLDAILAGLRAGIVVVDQGLRVRVWNRQAEELWGLRSTEAVGEHLLDLDIGLPVDRVRPLVRQALTGDAESKPLELEAINRRGRPIIVRVACSPLPDGSGGTNGAIIVVEAD</sequence>
<dbReference type="RefSeq" id="WP_284920901.1">
    <property type="nucleotide sequence ID" value="NZ_CP126980.1"/>
</dbReference>
<feature type="coiled-coil region" evidence="6">
    <location>
        <begin position="406"/>
        <end position="492"/>
    </location>
</feature>
<keyword evidence="5" id="KW-0949">S-adenosyl-L-methionine</keyword>
<organism evidence="10 11">
    <name type="scientific">Actinoplanes oblitus</name>
    <dbReference type="NCBI Taxonomy" id="3040509"/>
    <lineage>
        <taxon>Bacteria</taxon>
        <taxon>Bacillati</taxon>
        <taxon>Actinomycetota</taxon>
        <taxon>Actinomycetes</taxon>
        <taxon>Micromonosporales</taxon>
        <taxon>Micromonosporaceae</taxon>
        <taxon>Actinoplanes</taxon>
    </lineage>
</organism>
<dbReference type="InterPro" id="IPR022642">
    <property type="entry name" value="CheR_C"/>
</dbReference>
<dbReference type="SMART" id="SM00138">
    <property type="entry name" value="MeTrc"/>
    <property type="match status" value="1"/>
</dbReference>
<feature type="region of interest" description="Disordered" evidence="7">
    <location>
        <begin position="271"/>
        <end position="290"/>
    </location>
</feature>
<evidence type="ECO:0000259" key="8">
    <source>
        <dbReference type="PROSITE" id="PS50112"/>
    </source>
</evidence>
<dbReference type="PANTHER" id="PTHR24422:SF10">
    <property type="entry name" value="CHEMOTAXIS PROTEIN METHYLTRANSFERASE 2"/>
    <property type="match status" value="1"/>
</dbReference>
<dbReference type="InterPro" id="IPR029063">
    <property type="entry name" value="SAM-dependent_MTases_sf"/>
</dbReference>
<dbReference type="NCBIfam" id="TIGR00229">
    <property type="entry name" value="sensory_box"/>
    <property type="match status" value="2"/>
</dbReference>
<evidence type="ECO:0000256" key="2">
    <source>
        <dbReference type="ARBA" id="ARBA00012534"/>
    </source>
</evidence>
<dbReference type="Pfam" id="PF01739">
    <property type="entry name" value="CheR"/>
    <property type="match status" value="1"/>
</dbReference>
<gene>
    <name evidence="10" type="ORF">ACTOB_003116</name>
</gene>
<dbReference type="EC" id="2.1.1.80" evidence="2"/>
<evidence type="ECO:0000256" key="7">
    <source>
        <dbReference type="SAM" id="MobiDB-lite"/>
    </source>
</evidence>
<keyword evidence="11" id="KW-1185">Reference proteome</keyword>
<dbReference type="InterPro" id="IPR013656">
    <property type="entry name" value="PAS_4"/>
</dbReference>
<dbReference type="InterPro" id="IPR035965">
    <property type="entry name" value="PAS-like_dom_sf"/>
</dbReference>
<evidence type="ECO:0000256" key="5">
    <source>
        <dbReference type="ARBA" id="ARBA00022691"/>
    </source>
</evidence>
<dbReference type="PRINTS" id="PR00996">
    <property type="entry name" value="CHERMTFRASE"/>
</dbReference>
<evidence type="ECO:0000256" key="3">
    <source>
        <dbReference type="ARBA" id="ARBA00022603"/>
    </source>
</evidence>
<dbReference type="SUPFAM" id="SSF55785">
    <property type="entry name" value="PYP-like sensor domain (PAS domain)"/>
    <property type="match status" value="2"/>
</dbReference>
<dbReference type="SMART" id="SM00091">
    <property type="entry name" value="PAS"/>
    <property type="match status" value="2"/>
</dbReference>
<dbReference type="Pfam" id="PF08448">
    <property type="entry name" value="PAS_4"/>
    <property type="match status" value="1"/>
</dbReference>
<evidence type="ECO:0000259" key="9">
    <source>
        <dbReference type="PROSITE" id="PS50123"/>
    </source>
</evidence>
<feature type="domain" description="PAS" evidence="8">
    <location>
        <begin position="496"/>
        <end position="566"/>
    </location>
</feature>
<dbReference type="PROSITE" id="PS50123">
    <property type="entry name" value="CHER"/>
    <property type="match status" value="1"/>
</dbReference>
<keyword evidence="4" id="KW-0808">Transferase</keyword>
<dbReference type="InterPro" id="IPR036804">
    <property type="entry name" value="CheR_N_sf"/>
</dbReference>
<dbReference type="Gene3D" id="1.10.287.620">
    <property type="entry name" value="Helix Hairpins"/>
    <property type="match status" value="1"/>
</dbReference>
<keyword evidence="3 10" id="KW-0489">Methyltransferase</keyword>